<dbReference type="EMBL" id="FWWY01000001">
    <property type="protein sequence ID" value="SMC03181.1"/>
    <property type="molecule type" value="Genomic_DNA"/>
</dbReference>
<organism evidence="2 3">
    <name type="scientific">Sulfobacillus thermosulfidooxidans (strain DSM 9293 / VKM B-1269 / AT-1)</name>
    <dbReference type="NCBI Taxonomy" id="929705"/>
    <lineage>
        <taxon>Bacteria</taxon>
        <taxon>Bacillati</taxon>
        <taxon>Bacillota</taxon>
        <taxon>Clostridia</taxon>
        <taxon>Eubacteriales</taxon>
        <taxon>Clostridiales Family XVII. Incertae Sedis</taxon>
        <taxon>Sulfobacillus</taxon>
    </lineage>
</organism>
<dbReference type="AlphaFoldDB" id="A0A1W1WA58"/>
<sequence length="93" mass="10879">MAIAGQKRVRLRWNWKRFVTVFVLGYLSFWTVQSGIHIWVLWHDELTLNHNIQAVQTQNAKLQQDIQELKNPVMVKKMITGKMAIPDPALNQP</sequence>
<dbReference type="STRING" id="28034.BFX07_09520"/>
<proteinExistence type="predicted"/>
<keyword evidence="1" id="KW-0812">Transmembrane</keyword>
<evidence type="ECO:0000313" key="3">
    <source>
        <dbReference type="Proteomes" id="UP000192660"/>
    </source>
</evidence>
<accession>A0A1W1WA58</accession>
<keyword evidence="3" id="KW-1185">Reference proteome</keyword>
<dbReference type="Proteomes" id="UP000192660">
    <property type="component" value="Unassembled WGS sequence"/>
</dbReference>
<name>A0A1W1WA58_SULTA</name>
<gene>
    <name evidence="2" type="ORF">SAMN00768000_0956</name>
</gene>
<evidence type="ECO:0000256" key="1">
    <source>
        <dbReference type="SAM" id="Phobius"/>
    </source>
</evidence>
<keyword evidence="1" id="KW-0472">Membrane</keyword>
<feature type="transmembrane region" description="Helical" evidence="1">
    <location>
        <begin position="21"/>
        <end position="42"/>
    </location>
</feature>
<dbReference type="RefSeq" id="WP_020374313.1">
    <property type="nucleotide sequence ID" value="NZ_FWWY01000001.1"/>
</dbReference>
<dbReference type="OrthoDB" id="2084894at2"/>
<protein>
    <submittedName>
        <fullName evidence="2">Uncharacterized protein</fullName>
    </submittedName>
</protein>
<keyword evidence="1" id="KW-1133">Transmembrane helix</keyword>
<evidence type="ECO:0000313" key="2">
    <source>
        <dbReference type="EMBL" id="SMC03181.1"/>
    </source>
</evidence>
<reference evidence="3" key="1">
    <citation type="submission" date="2017-04" db="EMBL/GenBank/DDBJ databases">
        <authorList>
            <person name="Varghese N."/>
            <person name="Submissions S."/>
        </authorList>
    </citation>
    <scope>NUCLEOTIDE SEQUENCE [LARGE SCALE GENOMIC DNA]</scope>
    <source>
        <strain evidence="3">DSM 9293</strain>
    </source>
</reference>